<evidence type="ECO:0008006" key="3">
    <source>
        <dbReference type="Google" id="ProtNLM"/>
    </source>
</evidence>
<gene>
    <name evidence="1" type="ORF">DWZ29_10825</name>
</gene>
<dbReference type="AlphaFoldDB" id="A0A415U125"/>
<protein>
    <recommendedName>
        <fullName evidence="3">Arginase</fullName>
    </recommendedName>
</protein>
<evidence type="ECO:0000313" key="1">
    <source>
        <dbReference type="EMBL" id="RHN11837.1"/>
    </source>
</evidence>
<sequence length="257" mass="30280">MKNKTFRVLSIDFDYFQNASKEALMKYPDGFDLQPSLSQQVWKGKYDFKPSADLIKTVTCKTNEMYFVENIFMYSCRQDIPVLACFSHEYIYGFIQEQFSTSGAEKLEIVNVDFHADYYNDNVKNDTQDCGNWCYFIKQEIPCTKVTWIAPENYKELYEEKDYTDIDRITTDLSILKQYDYDAVFLCRSDNWLPPHLDNHFQQFLHFFCGYFSQGKIQRIITEPRDYPKEPTFGIEGEKDLEKDSELASALATLKVV</sequence>
<dbReference type="EMBL" id="QRQO01000031">
    <property type="protein sequence ID" value="RHN11837.1"/>
    <property type="molecule type" value="Genomic_DNA"/>
</dbReference>
<evidence type="ECO:0000313" key="2">
    <source>
        <dbReference type="Proteomes" id="UP000283700"/>
    </source>
</evidence>
<dbReference type="Proteomes" id="UP000283700">
    <property type="component" value="Unassembled WGS sequence"/>
</dbReference>
<dbReference type="RefSeq" id="WP_118486232.1">
    <property type="nucleotide sequence ID" value="NZ_QRQO01000031.1"/>
</dbReference>
<name>A0A415U125_9FIRM</name>
<organism evidence="1 2">
    <name type="scientific">Anaerobutyricum hallii</name>
    <dbReference type="NCBI Taxonomy" id="39488"/>
    <lineage>
        <taxon>Bacteria</taxon>
        <taxon>Bacillati</taxon>
        <taxon>Bacillota</taxon>
        <taxon>Clostridia</taxon>
        <taxon>Lachnospirales</taxon>
        <taxon>Lachnospiraceae</taxon>
        <taxon>Anaerobutyricum</taxon>
    </lineage>
</organism>
<proteinExistence type="predicted"/>
<reference evidence="1 2" key="1">
    <citation type="submission" date="2018-08" db="EMBL/GenBank/DDBJ databases">
        <title>A genome reference for cultivated species of the human gut microbiota.</title>
        <authorList>
            <person name="Zou Y."/>
            <person name="Xue W."/>
            <person name="Luo G."/>
        </authorList>
    </citation>
    <scope>NUCLEOTIDE SEQUENCE [LARGE SCALE GENOMIC DNA]</scope>
    <source>
        <strain evidence="1 2">AF31-17AC</strain>
    </source>
</reference>
<accession>A0A415U125</accession>
<comment type="caution">
    <text evidence="1">The sequence shown here is derived from an EMBL/GenBank/DDBJ whole genome shotgun (WGS) entry which is preliminary data.</text>
</comment>